<organism evidence="1 2">
    <name type="scientific">Pseudonocardia aurantiaca</name>
    <dbReference type="NCBI Taxonomy" id="75290"/>
    <lineage>
        <taxon>Bacteria</taxon>
        <taxon>Bacillati</taxon>
        <taxon>Actinomycetota</taxon>
        <taxon>Actinomycetes</taxon>
        <taxon>Pseudonocardiales</taxon>
        <taxon>Pseudonocardiaceae</taxon>
        <taxon>Pseudonocardia</taxon>
    </lineage>
</organism>
<evidence type="ECO:0008006" key="3">
    <source>
        <dbReference type="Google" id="ProtNLM"/>
    </source>
</evidence>
<gene>
    <name evidence="1" type="ORF">ACFSCY_33230</name>
</gene>
<evidence type="ECO:0000313" key="1">
    <source>
        <dbReference type="EMBL" id="MFD1534291.1"/>
    </source>
</evidence>
<sequence>MTYPARAVIAVAERLGHDNATMVIKVYGHLLPDSEDRTRRALDDAWSAPAAEAPTAQGRPG</sequence>
<evidence type="ECO:0000313" key="2">
    <source>
        <dbReference type="Proteomes" id="UP001597145"/>
    </source>
</evidence>
<accession>A0ABW4FUX6</accession>
<comment type="caution">
    <text evidence="1">The sequence shown here is derived from an EMBL/GenBank/DDBJ whole genome shotgun (WGS) entry which is preliminary data.</text>
</comment>
<dbReference type="Proteomes" id="UP001597145">
    <property type="component" value="Unassembled WGS sequence"/>
</dbReference>
<proteinExistence type="predicted"/>
<keyword evidence="2" id="KW-1185">Reference proteome</keyword>
<protein>
    <recommendedName>
        <fullName evidence="3">Integrase</fullName>
    </recommendedName>
</protein>
<name>A0ABW4FUX6_9PSEU</name>
<dbReference type="RefSeq" id="WP_343984722.1">
    <property type="nucleotide sequence ID" value="NZ_BAAAJG010000025.1"/>
</dbReference>
<reference evidence="2" key="1">
    <citation type="journal article" date="2019" name="Int. J. Syst. Evol. Microbiol.">
        <title>The Global Catalogue of Microorganisms (GCM) 10K type strain sequencing project: providing services to taxonomists for standard genome sequencing and annotation.</title>
        <authorList>
            <consortium name="The Broad Institute Genomics Platform"/>
            <consortium name="The Broad Institute Genome Sequencing Center for Infectious Disease"/>
            <person name="Wu L."/>
            <person name="Ma J."/>
        </authorList>
    </citation>
    <scope>NUCLEOTIDE SEQUENCE [LARGE SCALE GENOMIC DNA]</scope>
    <source>
        <strain evidence="2">JCM 12165</strain>
    </source>
</reference>
<dbReference type="EMBL" id="JBHUCP010000033">
    <property type="protein sequence ID" value="MFD1534291.1"/>
    <property type="molecule type" value="Genomic_DNA"/>
</dbReference>